<feature type="compositionally biased region" description="Basic and acidic residues" evidence="12">
    <location>
        <begin position="1101"/>
        <end position="1111"/>
    </location>
</feature>
<feature type="compositionally biased region" description="Polar residues" evidence="12">
    <location>
        <begin position="216"/>
        <end position="234"/>
    </location>
</feature>
<dbReference type="Gene3D" id="2.30.30.140">
    <property type="match status" value="1"/>
</dbReference>
<evidence type="ECO:0000256" key="7">
    <source>
        <dbReference type="ARBA" id="ARBA00023015"/>
    </source>
</evidence>
<dbReference type="FunFam" id="1.25.40.90:FF:000037">
    <property type="entry name" value="Enhancer of ag-4 2"/>
    <property type="match status" value="1"/>
</dbReference>
<evidence type="ECO:0000256" key="4">
    <source>
        <dbReference type="ARBA" id="ARBA00022559"/>
    </source>
</evidence>
<evidence type="ECO:0000256" key="6">
    <source>
        <dbReference type="ARBA" id="ARBA00023002"/>
    </source>
</evidence>
<dbReference type="InterPro" id="IPR029760">
    <property type="entry name" value="GPX_CS"/>
</dbReference>
<keyword evidence="4 11" id="KW-0575">Peroxidase</keyword>
<keyword evidence="7" id="KW-0805">Transcription regulation</keyword>
<dbReference type="Pfam" id="PF04818">
    <property type="entry name" value="CID"/>
    <property type="match status" value="1"/>
</dbReference>
<dbReference type="GO" id="GO:0009908">
    <property type="term" value="P:flower development"/>
    <property type="evidence" value="ECO:0007669"/>
    <property type="project" value="UniProtKB-KW"/>
</dbReference>
<dbReference type="PROSITE" id="PS51391">
    <property type="entry name" value="CID"/>
    <property type="match status" value="1"/>
</dbReference>
<dbReference type="PROSITE" id="PS51355">
    <property type="entry name" value="GLUTATHIONE_PEROXID_3"/>
    <property type="match status" value="1"/>
</dbReference>
<reference evidence="15" key="1">
    <citation type="submission" date="2015-10" db="EMBL/GenBank/DDBJ databases">
        <authorList>
            <person name="Martinez-Garcia P.J."/>
            <person name="Crepeau M.W."/>
            <person name="Puiu D."/>
            <person name="Gonzalez-Ibeas D."/>
            <person name="Whalen J."/>
            <person name="Stevens K."/>
            <person name="Paul R."/>
            <person name="Butterfield T."/>
            <person name="Britton M."/>
            <person name="Reagan R."/>
            <person name="Chakraborty S."/>
            <person name="Walawage S.L."/>
            <person name="Vasquez-Gross H.A."/>
            <person name="Cardeno C."/>
            <person name="Famula R."/>
            <person name="Pratt K."/>
            <person name="Kuruganti S."/>
            <person name="Aradhya M.K."/>
            <person name="Leslie C.A."/>
            <person name="Dandekar A.M."/>
            <person name="Salzberg S.L."/>
            <person name="Wegrzyn J.L."/>
            <person name="Langley C.H."/>
            <person name="Neale D.B."/>
        </authorList>
    </citation>
    <scope>NUCLEOTIDE SEQUENCE</scope>
    <source>
        <tissue evidence="15">Leaves</tissue>
    </source>
</reference>
<sequence length="1602" mass="176010">MPPSRRKGVSKAAAAAAARRQWKVGDLVLAKVKGFPAWPAKVGEPKRLGFTADWKKVVVHFFGTKPEQIGFCNPADVEAFTEEKKQSLLVKRQGRSADFLRAIQEIIDSYEKLKEQDQLNNFNSNDDLTPAKSRDSVDLSARHLGENDQKEASEATLNSELKTSYSTIDKNEPSLPVEGTLDATPNFDMLNKEALGEESADTAVVTETPLLTTYYSKKRSSLSQPRSSVTQTKAQRSRSSSRLESRRSQSFMMACNGGGKNAGDIIANVIPDGSLRRNKRIRKSSDVSESDDVDSAAFVSNGSIEGNSSEIATVDSDAFSLNEGGTIESGCKLEHSDMVVECLDGDFKLSKALDLQIKAVFIKKKRKPNRKRVTNNTAGPPATLDKDMGLEVLAQNASLNSQSYEKLNERCLKEDGDEHLPLVKRARVRMGKSSSVEELSCCSQTEGRTMEELTVNRSEQIGIAAKGENNNLADGDSCLVNGTLDNVSSPSDRCNQLLANRTLPWKVWNEQSFGCSVDGEAALPPSKRLHRALEAMSANAAEEGRVCNEASPTLKTLDSGCYIPHMAGESKVGNGLDLLCMDSHGSISTQVGGSGFATSLNPIILEENIKSSMDMDFCNQPVDIYKTQKDKSSKDVFPDAGDHVDLGSFGTHAVRTTVPTQSPGYLSPNIGERQANSGFNETSSVPLSSPKNEGDTENTQSSNCKTKICDKGVGPSENTGVSAGPISCFKEILKASPRKCSFALQYRAEVGASCEDDKCSERSLDEKQKVNGMCEVVKDVKHYHSKERPSSSSFSDDHLGEKDILGIRSSPSTTDAGDSLAQASSLHTSNHNMSTTDSSTFFQNNGSCTPDLHLHLHRKKTLCASLVEEEKIESAATQRPKSVGNHGEAHVALSSFEAMLGTLTRTKESIGRATRIAIDCAKFGVAAKVVEILARNLETESSLHRRVDLFFLVDSITQCSRGLKGDVGGIYPSAIQAVLPRLLSAAAPPGNTAHENRKQCLRVLRLWLERKILPESIVRHHMRELDSLSDSSSAGPYSRRSSRTERALDDPVREMEGMLVDEYGSNSSFQLPGFCMPRMLKDDHEGSDSDGESFEAVTPEHNFESREEHESIPAIKKHRHILEDVDGELEMEDVAPSCEVESSSSFQVAEVNAVQTLLNQYEQHIPLPFAPPLPQDVPPSSPPLPSSPPPPPPPPPPIPPPSSTSDTYTNGVDSQLYMDTHNIRDNLVQSVVQKPVAPRVDQTVHYCSPECRDPQMQMPESASCSFSNFSVQPVNNGHQTNGDTLRDKAYSLQPPQPAPSNQFSYSRGDQRVRPRRDVPPPSYSNRFHHVQNVGRENSYNNHERMKPPPYELHERWRFAAPFSGARYPDKGKMSYAPAPFDGPPCEPTRLPCQGWRFPPRTMNHRNSITFRPPFDGPIPVSNRVNGSYSDANMGASQSVTEQSIHEFTVKDAKGKDVELSIYKGKVLLVVNVASKCGFTDSNYTQLTELYSGYKDKGLEILAFPCNQFLKQEPGTSEETEQFACTRYKAEYPIFQKVRCNGPNTVPLYRFLKASKTGFMGSRIKWNFTKFLVDKEGHVIERYGPTTTPLSFEADIKKALGIA</sequence>
<dbReference type="Gene3D" id="1.25.40.90">
    <property type="match status" value="1"/>
</dbReference>
<keyword evidence="6 11" id="KW-0560">Oxidoreductase</keyword>
<evidence type="ECO:0000256" key="8">
    <source>
        <dbReference type="ARBA" id="ARBA00023089"/>
    </source>
</evidence>
<feature type="compositionally biased region" description="Basic and acidic residues" evidence="12">
    <location>
        <begin position="1308"/>
        <end position="1318"/>
    </location>
</feature>
<dbReference type="GO" id="GO:0006979">
    <property type="term" value="P:response to oxidative stress"/>
    <property type="evidence" value="ECO:0007669"/>
    <property type="project" value="InterPro"/>
</dbReference>
<keyword evidence="3" id="KW-0217">Developmental protein</keyword>
<comment type="caution">
    <text evidence="15">The sequence shown here is derived from an EMBL/GenBank/DDBJ whole genome shotgun (WGS) entry which is preliminary data.</text>
</comment>
<dbReference type="CDD" id="cd00340">
    <property type="entry name" value="GSH_Peroxidase"/>
    <property type="match status" value="1"/>
</dbReference>
<dbReference type="InterPro" id="IPR029759">
    <property type="entry name" value="GPX_AS"/>
</dbReference>
<gene>
    <name evidence="15" type="ORF">F2P56_024691</name>
</gene>
<feature type="region of interest" description="Disordered" evidence="12">
    <location>
        <begin position="657"/>
        <end position="709"/>
    </location>
</feature>
<feature type="compositionally biased region" description="Low complexity" evidence="12">
    <location>
        <begin position="1029"/>
        <end position="1039"/>
    </location>
</feature>
<evidence type="ECO:0000256" key="10">
    <source>
        <dbReference type="ARBA" id="ARBA00023242"/>
    </source>
</evidence>
<dbReference type="InterPro" id="IPR006569">
    <property type="entry name" value="CID_dom"/>
</dbReference>
<accession>A0A833WLD5</accession>
<feature type="region of interest" description="Disordered" evidence="12">
    <location>
        <begin position="1167"/>
        <end position="1212"/>
    </location>
</feature>
<reference evidence="15" key="2">
    <citation type="submission" date="2020-03" db="EMBL/GenBank/DDBJ databases">
        <title>Walnut 2.0.</title>
        <authorList>
            <person name="Marrano A."/>
            <person name="Britton M."/>
            <person name="Zimin A.V."/>
            <person name="Zaini P.A."/>
            <person name="Workman R."/>
            <person name="Puiu D."/>
            <person name="Bianco L."/>
            <person name="Allen B.J."/>
            <person name="Troggio M."/>
            <person name="Leslie C.A."/>
            <person name="Timp W."/>
            <person name="Dendekar A."/>
            <person name="Salzberg S.L."/>
            <person name="Neale D.B."/>
        </authorList>
    </citation>
    <scope>NUCLEOTIDE SEQUENCE</scope>
    <source>
        <tissue evidence="15">Leaves</tissue>
    </source>
</reference>
<feature type="compositionally biased region" description="Polar residues" evidence="12">
    <location>
        <begin position="674"/>
        <end position="705"/>
    </location>
</feature>
<dbReference type="SMART" id="SM00293">
    <property type="entry name" value="PWWP"/>
    <property type="match status" value="1"/>
</dbReference>
<feature type="region of interest" description="Disordered" evidence="12">
    <location>
        <begin position="1028"/>
        <end position="1048"/>
    </location>
</feature>
<dbReference type="PANTHER" id="PTHR12550:SF49">
    <property type="entry name" value="PROTEIN HUA2-LIKE 2-RELATED"/>
    <property type="match status" value="1"/>
</dbReference>
<evidence type="ECO:0000259" key="14">
    <source>
        <dbReference type="PROSITE" id="PS51391"/>
    </source>
</evidence>
<dbReference type="InterPro" id="IPR000313">
    <property type="entry name" value="PWWP_dom"/>
</dbReference>
<evidence type="ECO:0000256" key="2">
    <source>
        <dbReference type="ARBA" id="ARBA00006926"/>
    </source>
</evidence>
<dbReference type="PROSITE" id="PS00460">
    <property type="entry name" value="GLUTATHIONE_PEROXID_1"/>
    <property type="match status" value="1"/>
</dbReference>
<feature type="domain" description="PWWP" evidence="13">
    <location>
        <begin position="24"/>
        <end position="83"/>
    </location>
</feature>
<keyword evidence="9" id="KW-0804">Transcription</keyword>
<evidence type="ECO:0000313" key="16">
    <source>
        <dbReference type="Proteomes" id="UP000619265"/>
    </source>
</evidence>
<protein>
    <recommendedName>
        <fullName evidence="11">Glutathione peroxidase</fullName>
    </recommendedName>
</protein>
<evidence type="ECO:0000313" key="15">
    <source>
        <dbReference type="EMBL" id="KAF5455078.1"/>
    </source>
</evidence>
<dbReference type="GO" id="GO:0006397">
    <property type="term" value="P:mRNA processing"/>
    <property type="evidence" value="ECO:0007669"/>
    <property type="project" value="UniProtKB-KW"/>
</dbReference>
<dbReference type="GO" id="GO:0004601">
    <property type="term" value="F:peroxidase activity"/>
    <property type="evidence" value="ECO:0007669"/>
    <property type="project" value="UniProtKB-KW"/>
</dbReference>
<evidence type="ECO:0000256" key="11">
    <source>
        <dbReference type="RuleBase" id="RU000499"/>
    </source>
</evidence>
<dbReference type="EMBL" id="LIHL02000011">
    <property type="protein sequence ID" value="KAF5455078.1"/>
    <property type="molecule type" value="Genomic_DNA"/>
</dbReference>
<evidence type="ECO:0000256" key="12">
    <source>
        <dbReference type="SAM" id="MobiDB-lite"/>
    </source>
</evidence>
<dbReference type="Gene3D" id="3.40.30.10">
    <property type="entry name" value="Glutaredoxin"/>
    <property type="match status" value="1"/>
</dbReference>
<feature type="region of interest" description="Disordered" evidence="12">
    <location>
        <begin position="216"/>
        <end position="256"/>
    </location>
</feature>
<dbReference type="Pfam" id="PF00255">
    <property type="entry name" value="GSHPx"/>
    <property type="match status" value="1"/>
</dbReference>
<dbReference type="Gramene" id="Jr11_13030_p1">
    <property type="protein sequence ID" value="cds.Jr11_13030_p1"/>
    <property type="gene ID" value="Jr11_13030"/>
</dbReference>
<feature type="region of interest" description="Disordered" evidence="12">
    <location>
        <begin position="1275"/>
        <end position="1329"/>
    </location>
</feature>
<dbReference type="InterPro" id="IPR008942">
    <property type="entry name" value="ENTH_VHS"/>
</dbReference>
<keyword evidence="5" id="KW-0507">mRNA processing</keyword>
<evidence type="ECO:0000256" key="1">
    <source>
        <dbReference type="ARBA" id="ARBA00004123"/>
    </source>
</evidence>
<dbReference type="PANTHER" id="PTHR12550">
    <property type="entry name" value="HEPATOMA-DERIVED GROWTH FACTOR-RELATED"/>
    <property type="match status" value="1"/>
</dbReference>
<evidence type="ECO:0000256" key="5">
    <source>
        <dbReference type="ARBA" id="ARBA00022664"/>
    </source>
</evidence>
<keyword evidence="8" id="KW-0287">Flowering</keyword>
<evidence type="ECO:0000259" key="13">
    <source>
        <dbReference type="PROSITE" id="PS50812"/>
    </source>
</evidence>
<dbReference type="SUPFAM" id="SSF52833">
    <property type="entry name" value="Thioredoxin-like"/>
    <property type="match status" value="1"/>
</dbReference>
<dbReference type="FunFam" id="3.40.30.10:FF:000025">
    <property type="entry name" value="Glutathione peroxidase"/>
    <property type="match status" value="1"/>
</dbReference>
<dbReference type="PRINTS" id="PR01011">
    <property type="entry name" value="GLUTPROXDASE"/>
</dbReference>
<dbReference type="InterPro" id="IPR000889">
    <property type="entry name" value="Glutathione_peroxidase"/>
</dbReference>
<feature type="region of interest" description="Disordered" evidence="12">
    <location>
        <begin position="1083"/>
        <end position="1111"/>
    </location>
</feature>
<dbReference type="PROSITE" id="PS00763">
    <property type="entry name" value="GLUTATHIONE_PEROXID_2"/>
    <property type="match status" value="1"/>
</dbReference>
<dbReference type="PROSITE" id="PS50812">
    <property type="entry name" value="PWWP"/>
    <property type="match status" value="1"/>
</dbReference>
<evidence type="ECO:0000256" key="9">
    <source>
        <dbReference type="ARBA" id="ARBA00023163"/>
    </source>
</evidence>
<name>A0A833WLD5_JUGRE</name>
<dbReference type="SMART" id="SM00582">
    <property type="entry name" value="RPR"/>
    <property type="match status" value="1"/>
</dbReference>
<feature type="domain" description="CID" evidence="14">
    <location>
        <begin position="888"/>
        <end position="1029"/>
    </location>
</feature>
<dbReference type="GO" id="GO:0005634">
    <property type="term" value="C:nucleus"/>
    <property type="evidence" value="ECO:0007669"/>
    <property type="project" value="UniProtKB-SubCell"/>
</dbReference>
<dbReference type="Proteomes" id="UP000619265">
    <property type="component" value="Unassembled WGS sequence"/>
</dbReference>
<comment type="similarity">
    <text evidence="2 11">Belongs to the glutathione peroxidase family.</text>
</comment>
<proteinExistence type="inferred from homology"/>
<evidence type="ECO:0000256" key="3">
    <source>
        <dbReference type="ARBA" id="ARBA00022473"/>
    </source>
</evidence>
<dbReference type="InterPro" id="IPR036249">
    <property type="entry name" value="Thioredoxin-like_sf"/>
</dbReference>
<dbReference type="SUPFAM" id="SSF63748">
    <property type="entry name" value="Tudor/PWWP/MBT"/>
    <property type="match status" value="1"/>
</dbReference>
<feature type="compositionally biased region" description="Pro residues" evidence="12">
    <location>
        <begin position="1168"/>
        <end position="1202"/>
    </location>
</feature>
<keyword evidence="10" id="KW-0539">Nucleus</keyword>
<dbReference type="Pfam" id="PF00855">
    <property type="entry name" value="PWWP"/>
    <property type="match status" value="1"/>
</dbReference>
<comment type="subcellular location">
    <subcellularLocation>
        <location evidence="1">Nucleus</location>
    </subcellularLocation>
</comment>
<organism evidence="15 16">
    <name type="scientific">Juglans regia</name>
    <name type="common">English walnut</name>
    <dbReference type="NCBI Taxonomy" id="51240"/>
    <lineage>
        <taxon>Eukaryota</taxon>
        <taxon>Viridiplantae</taxon>
        <taxon>Streptophyta</taxon>
        <taxon>Embryophyta</taxon>
        <taxon>Tracheophyta</taxon>
        <taxon>Spermatophyta</taxon>
        <taxon>Magnoliopsida</taxon>
        <taxon>eudicotyledons</taxon>
        <taxon>Gunneridae</taxon>
        <taxon>Pentapetalae</taxon>
        <taxon>rosids</taxon>
        <taxon>fabids</taxon>
        <taxon>Fagales</taxon>
        <taxon>Juglandaceae</taxon>
        <taxon>Juglans</taxon>
    </lineage>
</organism>